<comment type="caution">
    <text evidence="13">The sequence shown here is derived from an EMBL/GenBank/DDBJ whole genome shotgun (WGS) entry which is preliminary data.</text>
</comment>
<comment type="subcellular location">
    <subcellularLocation>
        <location evidence="1">Nucleus</location>
    </subcellularLocation>
</comment>
<evidence type="ECO:0000256" key="10">
    <source>
        <dbReference type="PROSITE-ProRule" id="PRU00027"/>
    </source>
</evidence>
<feature type="region of interest" description="Disordered" evidence="11">
    <location>
        <begin position="1"/>
        <end position="50"/>
    </location>
</feature>
<evidence type="ECO:0000256" key="3">
    <source>
        <dbReference type="ARBA" id="ARBA00022723"/>
    </source>
</evidence>
<keyword evidence="5" id="KW-0862">Zinc</keyword>
<keyword evidence="3" id="KW-0479">Metal-binding</keyword>
<protein>
    <recommendedName>
        <fullName evidence="12">BED-type domain-containing protein</fullName>
    </recommendedName>
</protein>
<dbReference type="AlphaFoldDB" id="A0AAN7IQF2"/>
<keyword evidence="8" id="KW-0804">Transcription</keyword>
<keyword evidence="9" id="KW-0539">Nucleus</keyword>
<keyword evidence="6" id="KW-0805">Transcription regulation</keyword>
<feature type="compositionally biased region" description="Basic and acidic residues" evidence="11">
    <location>
        <begin position="1"/>
        <end position="19"/>
    </location>
</feature>
<dbReference type="GO" id="GO:0003677">
    <property type="term" value="F:DNA binding"/>
    <property type="evidence" value="ECO:0007669"/>
    <property type="project" value="UniProtKB-KW"/>
</dbReference>
<evidence type="ECO:0000256" key="7">
    <source>
        <dbReference type="ARBA" id="ARBA00023125"/>
    </source>
</evidence>
<dbReference type="GO" id="GO:0005634">
    <property type="term" value="C:nucleus"/>
    <property type="evidence" value="ECO:0007669"/>
    <property type="project" value="UniProtKB-SubCell"/>
</dbReference>
<evidence type="ECO:0000256" key="11">
    <source>
        <dbReference type="SAM" id="MobiDB-lite"/>
    </source>
</evidence>
<feature type="domain" description="BED-type" evidence="12">
    <location>
        <begin position="54"/>
        <end position="114"/>
    </location>
</feature>
<organism evidence="13 14">
    <name type="scientific">Quercus rubra</name>
    <name type="common">Northern red oak</name>
    <name type="synonym">Quercus borealis</name>
    <dbReference type="NCBI Taxonomy" id="3512"/>
    <lineage>
        <taxon>Eukaryota</taxon>
        <taxon>Viridiplantae</taxon>
        <taxon>Streptophyta</taxon>
        <taxon>Embryophyta</taxon>
        <taxon>Tracheophyta</taxon>
        <taxon>Spermatophyta</taxon>
        <taxon>Magnoliopsida</taxon>
        <taxon>eudicotyledons</taxon>
        <taxon>Gunneridae</taxon>
        <taxon>Pentapetalae</taxon>
        <taxon>rosids</taxon>
        <taxon>fabids</taxon>
        <taxon>Fagales</taxon>
        <taxon>Fagaceae</taxon>
        <taxon>Quercus</taxon>
    </lineage>
</organism>
<dbReference type="PANTHER" id="PTHR46481:SF10">
    <property type="entry name" value="ZINC FINGER BED DOMAIN-CONTAINING PROTEIN 39"/>
    <property type="match status" value="1"/>
</dbReference>
<sequence>MTHRNDHIILDDLDEKGQHFESVGSPTSPISPTSNVPTNNNTTLGSNPSVTNKKLKSEVWKIFDRVERIKQDGTKEIKAICSKCGDELAGGPSAGTNHLKRHMLNSCKRKNQMDIRDFQQLGKDKEGNLTTFIYTDANAWNEVVEYLVRAEHPFTFVEKDDFTGMVQRGFTPQYKGFSASTAKRDIMKSFKFYKEKLKSILHAHSGRFCLTSDLWTSRNKLGFLSLTIHYINSNWNLNKRIISFKMLESPHTGYNIANLISEELQYWGITDKIFSITLDNATNNDTAEMFLKEKLSLPLHGTLFRIRCCAHILNIIVQDGLSNLSSSVEKIKDIVRNINSSQARYELYIKCCMELKRNQKNINIDVPHRWNATYLLLDSAIKYKDVLNLYYSHLSQNSRCPLEKIEEHDWMLAELVRDFLKVFDDSTKKFCGVYYPTSCRVIIQLTNICAKFSKFYGQTFGIFDETLDLMRQKFDKYWGDIPLIFGMAIILDPRFKIEELNVFLEIIYNDEVEKIQKTIQSFQNSMTQLFDYYGNAYKNFDIGAQTQNTRSSLSSTSSLSDQEEQNAYHMVKRRREQASSVTSGGLSEFQRYLNQPLLEIDEEGSFDLFGWWKTNQSKYPILSIMAREILSVPISTVASEASFSASGRVVSDKRCGLSPETVEALVCLKDWNLADTRRQEAEQEAELAEVFERLKLERPEWMPRSPPHDQQSTTSR</sequence>
<dbReference type="InterPro" id="IPR003656">
    <property type="entry name" value="Znf_BED"/>
</dbReference>
<dbReference type="Pfam" id="PF14372">
    <property type="entry name" value="hAT-like_RNase-H"/>
    <property type="match status" value="1"/>
</dbReference>
<gene>
    <name evidence="13" type="ORF">RGQ29_025860</name>
</gene>
<evidence type="ECO:0000256" key="2">
    <source>
        <dbReference type="ARBA" id="ARBA00011738"/>
    </source>
</evidence>
<reference evidence="13 14" key="1">
    <citation type="journal article" date="2023" name="G3 (Bethesda)">
        <title>A haplotype-resolved chromosome-scale genome for Quercus rubra L. provides insights into the genetics of adaptive traits for red oak species.</title>
        <authorList>
            <person name="Kapoor B."/>
            <person name="Jenkins J."/>
            <person name="Schmutz J."/>
            <person name="Zhebentyayeva T."/>
            <person name="Kuelheim C."/>
            <person name="Coggeshall M."/>
            <person name="Heim C."/>
            <person name="Lasky J.R."/>
            <person name="Leites L."/>
            <person name="Islam-Faridi N."/>
            <person name="Romero-Severson J."/>
            <person name="DeLeo V.L."/>
            <person name="Lucas S.M."/>
            <person name="Lazic D."/>
            <person name="Gailing O."/>
            <person name="Carlson J."/>
            <person name="Staton M."/>
        </authorList>
    </citation>
    <scope>NUCLEOTIDE SEQUENCE [LARGE SCALE GENOMIC DNA]</scope>
    <source>
        <strain evidence="13">Pseudo-F2</strain>
    </source>
</reference>
<dbReference type="GO" id="GO:0008270">
    <property type="term" value="F:zinc ion binding"/>
    <property type="evidence" value="ECO:0007669"/>
    <property type="project" value="UniProtKB-KW"/>
</dbReference>
<dbReference type="InterPro" id="IPR008906">
    <property type="entry name" value="HATC_C_dom"/>
</dbReference>
<dbReference type="GO" id="GO:0046983">
    <property type="term" value="F:protein dimerization activity"/>
    <property type="evidence" value="ECO:0007669"/>
    <property type="project" value="InterPro"/>
</dbReference>
<feature type="compositionally biased region" description="Low complexity" evidence="11">
    <location>
        <begin position="25"/>
        <end position="43"/>
    </location>
</feature>
<dbReference type="SMART" id="SM00614">
    <property type="entry name" value="ZnF_BED"/>
    <property type="match status" value="1"/>
</dbReference>
<evidence type="ECO:0000256" key="9">
    <source>
        <dbReference type="ARBA" id="ARBA00023242"/>
    </source>
</evidence>
<dbReference type="PROSITE" id="PS50808">
    <property type="entry name" value="ZF_BED"/>
    <property type="match status" value="1"/>
</dbReference>
<evidence type="ECO:0000259" key="12">
    <source>
        <dbReference type="PROSITE" id="PS50808"/>
    </source>
</evidence>
<comment type="subunit">
    <text evidence="2">Homodimer.</text>
</comment>
<evidence type="ECO:0000256" key="6">
    <source>
        <dbReference type="ARBA" id="ARBA00023015"/>
    </source>
</evidence>
<dbReference type="EMBL" id="JAXUIC010000007">
    <property type="protein sequence ID" value="KAK4582852.1"/>
    <property type="molecule type" value="Genomic_DNA"/>
</dbReference>
<accession>A0AAN7IQF2</accession>
<dbReference type="SUPFAM" id="SSF53098">
    <property type="entry name" value="Ribonuclease H-like"/>
    <property type="match status" value="1"/>
</dbReference>
<keyword evidence="7" id="KW-0238">DNA-binding</keyword>
<dbReference type="Proteomes" id="UP001324115">
    <property type="component" value="Unassembled WGS sequence"/>
</dbReference>
<keyword evidence="4 10" id="KW-0863">Zinc-finger</keyword>
<keyword evidence="14" id="KW-1185">Reference proteome</keyword>
<dbReference type="InterPro" id="IPR012337">
    <property type="entry name" value="RNaseH-like_sf"/>
</dbReference>
<dbReference type="Pfam" id="PF05699">
    <property type="entry name" value="Dimer_Tnp_hAT"/>
    <property type="match status" value="1"/>
</dbReference>
<evidence type="ECO:0000256" key="4">
    <source>
        <dbReference type="ARBA" id="ARBA00022771"/>
    </source>
</evidence>
<evidence type="ECO:0000256" key="5">
    <source>
        <dbReference type="ARBA" id="ARBA00022833"/>
    </source>
</evidence>
<dbReference type="Pfam" id="PF02892">
    <property type="entry name" value="zf-BED"/>
    <property type="match status" value="1"/>
</dbReference>
<dbReference type="PANTHER" id="PTHR46481">
    <property type="entry name" value="ZINC FINGER BED DOMAIN-CONTAINING PROTEIN 4"/>
    <property type="match status" value="1"/>
</dbReference>
<evidence type="ECO:0000256" key="1">
    <source>
        <dbReference type="ARBA" id="ARBA00004123"/>
    </source>
</evidence>
<proteinExistence type="predicted"/>
<dbReference type="InterPro" id="IPR025525">
    <property type="entry name" value="hAT-like_transposase_RNase-H"/>
</dbReference>
<evidence type="ECO:0000313" key="14">
    <source>
        <dbReference type="Proteomes" id="UP001324115"/>
    </source>
</evidence>
<evidence type="ECO:0000256" key="8">
    <source>
        <dbReference type="ARBA" id="ARBA00023163"/>
    </source>
</evidence>
<dbReference type="InterPro" id="IPR052035">
    <property type="entry name" value="ZnF_BED_domain_contain"/>
</dbReference>
<name>A0AAN7IQF2_QUERU</name>
<evidence type="ECO:0000313" key="13">
    <source>
        <dbReference type="EMBL" id="KAK4582852.1"/>
    </source>
</evidence>